<dbReference type="HOGENOM" id="CLU_3178823_0_0_3"/>
<dbReference type="EMBL" id="CP000828">
    <property type="protein sequence ID" value="ABW29185.1"/>
    <property type="molecule type" value="Genomic_DNA"/>
</dbReference>
<reference evidence="1 2" key="1">
    <citation type="journal article" date="2008" name="Proc. Natl. Acad. Sci. U.S.A.">
        <title>Niche adaptation and genome expansion in the chlorophyll d-producing cyanobacterium Acaryochloris marina.</title>
        <authorList>
            <person name="Swingley W.D."/>
            <person name="Chen M."/>
            <person name="Cheung P.C."/>
            <person name="Conrad A.L."/>
            <person name="Dejesa L.C."/>
            <person name="Hao J."/>
            <person name="Honchak B.M."/>
            <person name="Karbach L.E."/>
            <person name="Kurdoglu A."/>
            <person name="Lahiri S."/>
            <person name="Mastrian S.D."/>
            <person name="Miyashita H."/>
            <person name="Page L."/>
            <person name="Ramakrishna P."/>
            <person name="Satoh S."/>
            <person name="Sattley W.M."/>
            <person name="Shimada Y."/>
            <person name="Taylor H.L."/>
            <person name="Tomo T."/>
            <person name="Tsuchiya T."/>
            <person name="Wang Z.T."/>
            <person name="Raymond J."/>
            <person name="Mimuro M."/>
            <person name="Blankenship R.E."/>
            <person name="Touchman J.W."/>
        </authorList>
    </citation>
    <scope>NUCLEOTIDE SEQUENCE [LARGE SCALE GENOMIC DNA]</scope>
    <source>
        <strain evidence="2">MBIC 11017</strain>
    </source>
</reference>
<sequence>MATAIEQTLQQSKEDNPEKLIEALENYIQDSQASHSFALKLAEIIF</sequence>
<accession>B0CCM3</accession>
<dbReference type="RefSeq" id="WP_012164521.1">
    <property type="nucleotide sequence ID" value="NC_009925.1"/>
</dbReference>
<dbReference type="AlphaFoldDB" id="B0CCM3"/>
<dbReference type="KEGG" id="amr:AM1_4205"/>
<dbReference type="Proteomes" id="UP000000268">
    <property type="component" value="Chromosome"/>
</dbReference>
<name>B0CCM3_ACAM1</name>
<organism evidence="1 2">
    <name type="scientific">Acaryochloris marina (strain MBIC 11017)</name>
    <dbReference type="NCBI Taxonomy" id="329726"/>
    <lineage>
        <taxon>Bacteria</taxon>
        <taxon>Bacillati</taxon>
        <taxon>Cyanobacteriota</taxon>
        <taxon>Cyanophyceae</taxon>
        <taxon>Acaryochloridales</taxon>
        <taxon>Acaryochloridaceae</taxon>
        <taxon>Acaryochloris</taxon>
    </lineage>
</organism>
<dbReference type="STRING" id="329726.AM1_4205"/>
<proteinExistence type="predicted"/>
<keyword evidence="2" id="KW-1185">Reference proteome</keyword>
<gene>
    <name evidence="1" type="ordered locus">AM1_4205</name>
</gene>
<protein>
    <submittedName>
        <fullName evidence="1">Uncharacterized protein</fullName>
    </submittedName>
</protein>
<evidence type="ECO:0000313" key="2">
    <source>
        <dbReference type="Proteomes" id="UP000000268"/>
    </source>
</evidence>
<evidence type="ECO:0000313" key="1">
    <source>
        <dbReference type="EMBL" id="ABW29185.1"/>
    </source>
</evidence>